<dbReference type="Gene3D" id="3.40.50.1580">
    <property type="entry name" value="Nucleoside phosphorylase domain"/>
    <property type="match status" value="1"/>
</dbReference>
<dbReference type="EMBL" id="AP027151">
    <property type="protein sequence ID" value="BDV43498.1"/>
    <property type="molecule type" value="Genomic_DNA"/>
</dbReference>
<evidence type="ECO:0000259" key="1">
    <source>
        <dbReference type="Pfam" id="PF01048"/>
    </source>
</evidence>
<evidence type="ECO:0000313" key="2">
    <source>
        <dbReference type="EMBL" id="BDV43498.1"/>
    </source>
</evidence>
<dbReference type="Proteomes" id="UP001317705">
    <property type="component" value="Chromosome"/>
</dbReference>
<dbReference type="InterPro" id="IPR035994">
    <property type="entry name" value="Nucleoside_phosphorylase_sf"/>
</dbReference>
<evidence type="ECO:0000313" key="3">
    <source>
        <dbReference type="Proteomes" id="UP001317705"/>
    </source>
</evidence>
<protein>
    <submittedName>
        <fullName evidence="2">MTA/SAH nucleosidase</fullName>
    </submittedName>
</protein>
<dbReference type="PANTHER" id="PTHR46832:SF1">
    <property type="entry name" value="5'-METHYLTHIOADENOSINE_S-ADENOSYLHOMOCYSTEINE NUCLEOSIDASE"/>
    <property type="match status" value="1"/>
</dbReference>
<sequence length="269" mass="28438">MTTTTIGLIAAMAEEIAPLLKAAERVEKVSVGRFTTYRVQLGDSTVWLVQSGMGEHHAAAAMEQLLATATPSVIISFGFGGAVLKGLHVGDIVIGVSSWRYSQSGFQLQPGGAHPCNEAVIAALASEGTGRLTVGEIITSTQILVKNNLAGKLPGGMSAPVLDMETAALAELAHRHGLPLIALRAISDDAGEELGFSLQEFTDEELNIRPGKVLATIIRKPRIIPQLIRLARNSKLAGKKLALAVRETVLYLDSQDPQGGNHPLRKAGE</sequence>
<dbReference type="RefSeq" id="WP_281999626.1">
    <property type="nucleotide sequence ID" value="NZ_AP027151.1"/>
</dbReference>
<proteinExistence type="predicted"/>
<dbReference type="SUPFAM" id="SSF53167">
    <property type="entry name" value="Purine and uridine phosphorylases"/>
    <property type="match status" value="1"/>
</dbReference>
<accession>A0ABM8EM46</accession>
<organism evidence="2 3">
    <name type="scientific">Geotalea uraniireducens</name>
    <dbReference type="NCBI Taxonomy" id="351604"/>
    <lineage>
        <taxon>Bacteria</taxon>
        <taxon>Pseudomonadati</taxon>
        <taxon>Thermodesulfobacteriota</taxon>
        <taxon>Desulfuromonadia</taxon>
        <taxon>Geobacterales</taxon>
        <taxon>Geobacteraceae</taxon>
        <taxon>Geotalea</taxon>
    </lineage>
</organism>
<keyword evidence="3" id="KW-1185">Reference proteome</keyword>
<dbReference type="Pfam" id="PF01048">
    <property type="entry name" value="PNP_UDP_1"/>
    <property type="match status" value="1"/>
</dbReference>
<name>A0ABM8EM46_9BACT</name>
<dbReference type="InterPro" id="IPR000845">
    <property type="entry name" value="Nucleoside_phosphorylase_d"/>
</dbReference>
<gene>
    <name evidence="2" type="ORF">GURASL_24210</name>
</gene>
<dbReference type="CDD" id="cd17877">
    <property type="entry name" value="NP_MTAN-like"/>
    <property type="match status" value="1"/>
</dbReference>
<feature type="domain" description="Nucleoside phosphorylase" evidence="1">
    <location>
        <begin position="5"/>
        <end position="219"/>
    </location>
</feature>
<dbReference type="PANTHER" id="PTHR46832">
    <property type="entry name" value="5'-METHYLTHIOADENOSINE/S-ADENOSYLHOMOCYSTEINE NUCLEOSIDASE"/>
    <property type="match status" value="1"/>
</dbReference>
<reference evidence="2 3" key="1">
    <citation type="submission" date="2022-12" db="EMBL/GenBank/DDBJ databases">
        <title>Polyphasic characterization of Geotalea uranireducens NIT-SL11 newly isolated from a complex of sewage sludge and microbially reduced graphene oxide.</title>
        <authorList>
            <person name="Xie L."/>
            <person name="Yoshida N."/>
            <person name="Meng L."/>
        </authorList>
    </citation>
    <scope>NUCLEOTIDE SEQUENCE [LARGE SCALE GENOMIC DNA]</scope>
    <source>
        <strain evidence="2 3">NIT-SL11</strain>
    </source>
</reference>